<feature type="transmembrane region" description="Helical" evidence="7">
    <location>
        <begin position="98"/>
        <end position="119"/>
    </location>
</feature>
<dbReference type="EMBL" id="JBEAAL010000025">
    <property type="protein sequence ID" value="MEQ1408254.1"/>
    <property type="molecule type" value="Genomic_DNA"/>
</dbReference>
<evidence type="ECO:0000256" key="2">
    <source>
        <dbReference type="ARBA" id="ARBA00022448"/>
    </source>
</evidence>
<comment type="subcellular location">
    <subcellularLocation>
        <location evidence="1">Cell membrane</location>
        <topology evidence="1">Multi-pass membrane protein</topology>
    </subcellularLocation>
</comment>
<feature type="transmembrane region" description="Helical" evidence="7">
    <location>
        <begin position="260"/>
        <end position="283"/>
    </location>
</feature>
<protein>
    <submittedName>
        <fullName evidence="9">DHA2 family efflux MFS transporter permease subunit</fullName>
    </submittedName>
</protein>
<dbReference type="SUPFAM" id="SSF103473">
    <property type="entry name" value="MFS general substrate transporter"/>
    <property type="match status" value="1"/>
</dbReference>
<dbReference type="PRINTS" id="PR01036">
    <property type="entry name" value="TCRTETB"/>
</dbReference>
<feature type="transmembrane region" description="Helical" evidence="7">
    <location>
        <begin position="324"/>
        <end position="343"/>
    </location>
</feature>
<dbReference type="RefSeq" id="WP_348864370.1">
    <property type="nucleotide sequence ID" value="NZ_JBEAAL010000025.1"/>
</dbReference>
<keyword evidence="3" id="KW-1003">Cell membrane</keyword>
<evidence type="ECO:0000256" key="3">
    <source>
        <dbReference type="ARBA" id="ARBA00022475"/>
    </source>
</evidence>
<reference evidence="9 10" key="1">
    <citation type="submission" date="2024-05" db="EMBL/GenBank/DDBJ databases">
        <title>Neorhizobium sp. Rsf11, a plant growth promoting and heavy metal resistant PAH-degrader.</title>
        <authorList>
            <person name="Golubev S.N."/>
            <person name="Muratova A.Y."/>
            <person name="Markelova M.I."/>
        </authorList>
    </citation>
    <scope>NUCLEOTIDE SEQUENCE [LARGE SCALE GENOMIC DNA]</scope>
    <source>
        <strain evidence="9 10">Rsf11</strain>
    </source>
</reference>
<dbReference type="Pfam" id="PF07690">
    <property type="entry name" value="MFS_1"/>
    <property type="match status" value="1"/>
</dbReference>
<keyword evidence="4 7" id="KW-0812">Transmembrane</keyword>
<feature type="transmembrane region" description="Helical" evidence="7">
    <location>
        <begin position="295"/>
        <end position="312"/>
    </location>
</feature>
<dbReference type="PANTHER" id="PTHR42718">
    <property type="entry name" value="MAJOR FACILITATOR SUPERFAMILY MULTIDRUG TRANSPORTER MFSC"/>
    <property type="match status" value="1"/>
</dbReference>
<evidence type="ECO:0000256" key="5">
    <source>
        <dbReference type="ARBA" id="ARBA00022989"/>
    </source>
</evidence>
<feature type="domain" description="Major facilitator superfamily (MFS) profile" evidence="8">
    <location>
        <begin position="7"/>
        <end position="449"/>
    </location>
</feature>
<organism evidence="9 10">
    <name type="scientific">Neorhizobium phenanthreniclasticum</name>
    <dbReference type="NCBI Taxonomy" id="3157917"/>
    <lineage>
        <taxon>Bacteria</taxon>
        <taxon>Pseudomonadati</taxon>
        <taxon>Pseudomonadota</taxon>
        <taxon>Alphaproteobacteria</taxon>
        <taxon>Hyphomicrobiales</taxon>
        <taxon>Rhizobiaceae</taxon>
        <taxon>Rhizobium/Agrobacterium group</taxon>
        <taxon>Neorhizobium</taxon>
    </lineage>
</organism>
<dbReference type="InterPro" id="IPR020846">
    <property type="entry name" value="MFS_dom"/>
</dbReference>
<dbReference type="CDD" id="cd17503">
    <property type="entry name" value="MFS_LmrB_MDR_like"/>
    <property type="match status" value="1"/>
</dbReference>
<dbReference type="NCBIfam" id="TIGR00711">
    <property type="entry name" value="efflux_EmrB"/>
    <property type="match status" value="1"/>
</dbReference>
<feature type="transmembrane region" description="Helical" evidence="7">
    <location>
        <begin position="349"/>
        <end position="374"/>
    </location>
</feature>
<sequence length="471" mass="50451">METRKTVPLIVASALIMQQIDSTAITTALPSIADALGEPPVALHSTITVYMLSLGVFLPVSGWFADRFGARIVFCWAIGLFTLASLLCAASTSLAMLIAARMLQGFGGALMLPTARLILVRSVPREELVSAMVLMSMPAVIGPAIGPLLGGFIISISSWHWIFWINLPVGIIAIALTLMLIDEIPPVERTAFDFTGFVLTGIGIGAVIFGLDSFARGMNAGQLILTATGLAALALYILHARRTKDPILDLKLFRHPTFRASLAGGSLFRISMGALPFMLPLLMQEVFGYTPLQSGAITFVSTIGAFGMRTITKRILHRFGFRSVLFWNALIASFSMALCALFTPGTAPVIMIVVILIAGFFRALQFTALNTIAFAETDEAEMSHATSLSQMAQRIAQSVGVAISAILLQFYSGGSETLTNHAFAMAFIIVAAISASSCFSFFRLPQNAGDVLAGRKMQATEERIKEAEAAE</sequence>
<evidence type="ECO:0000313" key="10">
    <source>
        <dbReference type="Proteomes" id="UP001496627"/>
    </source>
</evidence>
<evidence type="ECO:0000256" key="7">
    <source>
        <dbReference type="SAM" id="Phobius"/>
    </source>
</evidence>
<keyword evidence="10" id="KW-1185">Reference proteome</keyword>
<feature type="transmembrane region" description="Helical" evidence="7">
    <location>
        <begin position="193"/>
        <end position="214"/>
    </location>
</feature>
<evidence type="ECO:0000259" key="8">
    <source>
        <dbReference type="PROSITE" id="PS50850"/>
    </source>
</evidence>
<dbReference type="PANTHER" id="PTHR42718:SF46">
    <property type="entry name" value="BLR6921 PROTEIN"/>
    <property type="match status" value="1"/>
</dbReference>
<feature type="transmembrane region" description="Helical" evidence="7">
    <location>
        <begin position="161"/>
        <end position="181"/>
    </location>
</feature>
<dbReference type="Gene3D" id="1.20.1250.20">
    <property type="entry name" value="MFS general substrate transporter like domains"/>
    <property type="match status" value="1"/>
</dbReference>
<keyword evidence="5 7" id="KW-1133">Transmembrane helix</keyword>
<dbReference type="InterPro" id="IPR036259">
    <property type="entry name" value="MFS_trans_sf"/>
</dbReference>
<dbReference type="InterPro" id="IPR004638">
    <property type="entry name" value="EmrB-like"/>
</dbReference>
<feature type="transmembrane region" description="Helical" evidence="7">
    <location>
        <begin position="220"/>
        <end position="239"/>
    </location>
</feature>
<feature type="transmembrane region" description="Helical" evidence="7">
    <location>
        <begin position="72"/>
        <end position="92"/>
    </location>
</feature>
<evidence type="ECO:0000256" key="6">
    <source>
        <dbReference type="ARBA" id="ARBA00023136"/>
    </source>
</evidence>
<feature type="transmembrane region" description="Helical" evidence="7">
    <location>
        <begin position="45"/>
        <end position="65"/>
    </location>
</feature>
<proteinExistence type="predicted"/>
<evidence type="ECO:0000256" key="4">
    <source>
        <dbReference type="ARBA" id="ARBA00022692"/>
    </source>
</evidence>
<dbReference type="InterPro" id="IPR011701">
    <property type="entry name" value="MFS"/>
</dbReference>
<feature type="transmembrane region" description="Helical" evidence="7">
    <location>
        <begin position="423"/>
        <end position="442"/>
    </location>
</feature>
<keyword evidence="2" id="KW-0813">Transport</keyword>
<dbReference type="Proteomes" id="UP001496627">
    <property type="component" value="Unassembled WGS sequence"/>
</dbReference>
<name>A0ABV0M8R3_9HYPH</name>
<accession>A0ABV0M8R3</accession>
<feature type="transmembrane region" description="Helical" evidence="7">
    <location>
        <begin position="395"/>
        <end position="411"/>
    </location>
</feature>
<comment type="caution">
    <text evidence="9">The sequence shown here is derived from an EMBL/GenBank/DDBJ whole genome shotgun (WGS) entry which is preliminary data.</text>
</comment>
<evidence type="ECO:0000313" key="9">
    <source>
        <dbReference type="EMBL" id="MEQ1408254.1"/>
    </source>
</evidence>
<dbReference type="PROSITE" id="PS50850">
    <property type="entry name" value="MFS"/>
    <property type="match status" value="1"/>
</dbReference>
<keyword evidence="6 7" id="KW-0472">Membrane</keyword>
<feature type="transmembrane region" description="Helical" evidence="7">
    <location>
        <begin position="131"/>
        <end position="155"/>
    </location>
</feature>
<dbReference type="Gene3D" id="1.20.1720.10">
    <property type="entry name" value="Multidrug resistance protein D"/>
    <property type="match status" value="1"/>
</dbReference>
<evidence type="ECO:0000256" key="1">
    <source>
        <dbReference type="ARBA" id="ARBA00004651"/>
    </source>
</evidence>
<gene>
    <name evidence="9" type="ORF">ABK249_25315</name>
</gene>